<proteinExistence type="predicted"/>
<sequence length="40" mass="4487">MQNKLPKPVKLRPAGAQLYGFGFVINYAHLLQGFTVDLKI</sequence>
<evidence type="ECO:0000313" key="2">
    <source>
        <dbReference type="Proteomes" id="UP001301388"/>
    </source>
</evidence>
<keyword evidence="2" id="KW-1185">Reference proteome</keyword>
<evidence type="ECO:0000313" key="1">
    <source>
        <dbReference type="EMBL" id="MEA5480344.1"/>
    </source>
</evidence>
<organism evidence="1 2">
    <name type="scientific">Pseudanabaena galeata UHCC 0370</name>
    <dbReference type="NCBI Taxonomy" id="3110310"/>
    <lineage>
        <taxon>Bacteria</taxon>
        <taxon>Bacillati</taxon>
        <taxon>Cyanobacteriota</taxon>
        <taxon>Cyanophyceae</taxon>
        <taxon>Pseudanabaenales</taxon>
        <taxon>Pseudanabaenaceae</taxon>
        <taxon>Pseudanabaena</taxon>
    </lineage>
</organism>
<accession>A0ABU5TPY9</accession>
<comment type="caution">
    <text evidence="1">The sequence shown here is derived from an EMBL/GenBank/DDBJ whole genome shotgun (WGS) entry which is preliminary data.</text>
</comment>
<evidence type="ECO:0008006" key="3">
    <source>
        <dbReference type="Google" id="ProtNLM"/>
    </source>
</evidence>
<dbReference type="EMBL" id="JAYGIE010000119">
    <property type="protein sequence ID" value="MEA5480344.1"/>
    <property type="molecule type" value="Genomic_DNA"/>
</dbReference>
<dbReference type="RefSeq" id="WP_323263359.1">
    <property type="nucleotide sequence ID" value="NZ_JAYGIE010000119.1"/>
</dbReference>
<name>A0ABU5TPY9_9CYAN</name>
<reference evidence="1 2" key="1">
    <citation type="submission" date="2023-12" db="EMBL/GenBank/DDBJ databases">
        <title>Baltic Sea Cyanobacteria.</title>
        <authorList>
            <person name="Delbaje E."/>
            <person name="Fewer D.P."/>
            <person name="Shishido T.K."/>
        </authorList>
    </citation>
    <scope>NUCLEOTIDE SEQUENCE [LARGE SCALE GENOMIC DNA]</scope>
    <source>
        <strain evidence="1 2">UHCC 0370</strain>
    </source>
</reference>
<gene>
    <name evidence="1" type="ORF">VB774_22145</name>
</gene>
<dbReference type="Proteomes" id="UP001301388">
    <property type="component" value="Unassembled WGS sequence"/>
</dbReference>
<protein>
    <recommendedName>
        <fullName evidence="3">Transposase</fullName>
    </recommendedName>
</protein>